<reference evidence="2 3" key="1">
    <citation type="journal article" date="2012" name="J. Virol.">
        <title>Complete Genome Sequences of 138 Mycobacteriophages.</title>
        <authorList>
            <consortium name="the Science Education Alliance Phage Hunters Advancing Genomics and Evolutionary Science Program"/>
            <consortium name="the KwaZulu-Natal Research Institute for Tuberculosis and HIV Mycobacterial Genetics Course Students"/>
            <consortium name="the Phage Hunters Integrating Research and Education Program"/>
            <person name="Hatfull G.F."/>
        </authorList>
    </citation>
    <scope>NUCLEOTIDE SEQUENCE [LARGE SCALE GENOMIC DNA]</scope>
</reference>
<dbReference type="Pfam" id="PF00144">
    <property type="entry name" value="Beta-lactamase"/>
    <property type="match status" value="1"/>
</dbReference>
<dbReference type="InterPro" id="IPR013783">
    <property type="entry name" value="Ig-like_fold"/>
</dbReference>
<sequence length="502" mass="54949">MPSGLKGYNIYLDGVKVNTVEVAEGHPLVIPNVNPGTDYSSRITIGAVDKAGNESTPVSIESFKGAGSVVTASPPASETLSATVRDQIDALVAAKIKPSSGREADGAMVGVETPNGNYYKAYGGDRTPNKPLTLDLNFRYGSCSKMFVNVLILRAIQNGYIDWNDTVDMFVDGIPNGHKITVRYLLLFQDGLKDWLQGDPAVQQSYFLNPTAAFDPLAYIRASTPIFEPGTSSAYSNSATLLMGKILEHVDAEHGTGRSIRQIVVEDWNSEVGLPSLHWPTALTPNAPYVRGWTPNMALPQIQAILGPFAFLAGLFGYPTSKDLEWTAVSTTWSDAAGSLAGNMEDFVKFGKALYEGVFLSDEMKQLRKELFTTYLFYEPAGPYQGPGWMGFGLQAIRWASWRGWVGNLGGYIAVLFYKETDGSVIAVMMNNFASHADCVDLFYQIAYLLDPGSTQHVPWQYRPDPIEEDGEDVFSPAIFVQKERGDVNGRTKLPITPPYQL</sequence>
<dbReference type="InterPro" id="IPR012338">
    <property type="entry name" value="Beta-lactam/transpept-like"/>
</dbReference>
<evidence type="ECO:0000259" key="1">
    <source>
        <dbReference type="Pfam" id="PF00144"/>
    </source>
</evidence>
<gene>
    <name evidence="2" type="primary">36</name>
    <name evidence="2" type="ORF">THIBAULT_36</name>
</gene>
<dbReference type="InterPro" id="IPR050789">
    <property type="entry name" value="Diverse_Enzym_Activities"/>
</dbReference>
<organism evidence="2 3">
    <name type="scientific">Mycobacterium phage Thibault</name>
    <dbReference type="NCBI Taxonomy" id="1052673"/>
    <lineage>
        <taxon>Viruses</taxon>
        <taxon>Duplodnaviria</taxon>
        <taxon>Heunggongvirae</taxon>
        <taxon>Uroviricota</taxon>
        <taxon>Caudoviricetes</taxon>
        <taxon>Omegavirus</taxon>
        <taxon>Omegavirus thibault</taxon>
    </lineage>
</organism>
<dbReference type="InterPro" id="IPR001466">
    <property type="entry name" value="Beta-lactam-related"/>
</dbReference>
<evidence type="ECO:0000313" key="2">
    <source>
        <dbReference type="EMBL" id="AEJ93984.1"/>
    </source>
</evidence>
<dbReference type="EMBL" id="JN201525">
    <property type="protein sequence ID" value="AEJ93984.1"/>
    <property type="molecule type" value="Genomic_DNA"/>
</dbReference>
<protein>
    <submittedName>
        <fullName evidence="2">Minor tail protein</fullName>
    </submittedName>
</protein>
<dbReference type="Gene3D" id="2.60.40.10">
    <property type="entry name" value="Immunoglobulins"/>
    <property type="match status" value="1"/>
</dbReference>
<dbReference type="GeneID" id="18565996"/>
<accession>G1FGA1</accession>
<dbReference type="SUPFAM" id="SSF56601">
    <property type="entry name" value="beta-lactamase/transpeptidase-like"/>
    <property type="match status" value="1"/>
</dbReference>
<name>G1FGA1_9CAUD</name>
<proteinExistence type="predicted"/>
<keyword evidence="3" id="KW-1185">Reference proteome</keyword>
<dbReference type="RefSeq" id="YP_009018047.1">
    <property type="nucleotide sequence ID" value="NC_023738.1"/>
</dbReference>
<dbReference type="KEGG" id="vg:18565996"/>
<evidence type="ECO:0000313" key="3">
    <source>
        <dbReference type="Proteomes" id="UP000008391"/>
    </source>
</evidence>
<dbReference type="Proteomes" id="UP000008391">
    <property type="component" value="Segment"/>
</dbReference>
<dbReference type="Gene3D" id="3.40.710.10">
    <property type="entry name" value="DD-peptidase/beta-lactamase superfamily"/>
    <property type="match status" value="1"/>
</dbReference>
<feature type="domain" description="Beta-lactamase-related" evidence="1">
    <location>
        <begin position="102"/>
        <end position="444"/>
    </location>
</feature>
<dbReference type="PANTHER" id="PTHR43283">
    <property type="entry name" value="BETA-LACTAMASE-RELATED"/>
    <property type="match status" value="1"/>
</dbReference>
<dbReference type="OrthoDB" id="1736at10239"/>